<reference evidence="2" key="2">
    <citation type="submission" date="2020-11" db="EMBL/GenBank/DDBJ databases">
        <authorList>
            <person name="McCartney M.A."/>
            <person name="Auch B."/>
            <person name="Kono T."/>
            <person name="Mallez S."/>
            <person name="Becker A."/>
            <person name="Gohl D.M."/>
            <person name="Silverstein K.A.T."/>
            <person name="Koren S."/>
            <person name="Bechman K.B."/>
            <person name="Herman A."/>
            <person name="Abrahante J.E."/>
            <person name="Garbe J."/>
        </authorList>
    </citation>
    <scope>NUCLEOTIDE SEQUENCE</scope>
    <source>
        <strain evidence="2">Duluth1</strain>
        <tissue evidence="2">Whole animal</tissue>
    </source>
</reference>
<accession>A0A9D4KY09</accession>
<dbReference type="OrthoDB" id="6106273at2759"/>
<dbReference type="EMBL" id="JAIWYP010000003">
    <property type="protein sequence ID" value="KAH3847758.1"/>
    <property type="molecule type" value="Genomic_DNA"/>
</dbReference>
<organism evidence="2 3">
    <name type="scientific">Dreissena polymorpha</name>
    <name type="common">Zebra mussel</name>
    <name type="synonym">Mytilus polymorpha</name>
    <dbReference type="NCBI Taxonomy" id="45954"/>
    <lineage>
        <taxon>Eukaryota</taxon>
        <taxon>Metazoa</taxon>
        <taxon>Spiralia</taxon>
        <taxon>Lophotrochozoa</taxon>
        <taxon>Mollusca</taxon>
        <taxon>Bivalvia</taxon>
        <taxon>Autobranchia</taxon>
        <taxon>Heteroconchia</taxon>
        <taxon>Euheterodonta</taxon>
        <taxon>Imparidentia</taxon>
        <taxon>Neoheterodontei</taxon>
        <taxon>Myida</taxon>
        <taxon>Dreissenoidea</taxon>
        <taxon>Dreissenidae</taxon>
        <taxon>Dreissena</taxon>
    </lineage>
</organism>
<name>A0A9D4KY09_DREPO</name>
<feature type="compositionally biased region" description="Polar residues" evidence="1">
    <location>
        <begin position="609"/>
        <end position="620"/>
    </location>
</feature>
<keyword evidence="3" id="KW-1185">Reference proteome</keyword>
<feature type="region of interest" description="Disordered" evidence="1">
    <location>
        <begin position="586"/>
        <end position="622"/>
    </location>
</feature>
<comment type="caution">
    <text evidence="2">The sequence shown here is derived from an EMBL/GenBank/DDBJ whole genome shotgun (WGS) entry which is preliminary data.</text>
</comment>
<evidence type="ECO:0000313" key="2">
    <source>
        <dbReference type="EMBL" id="KAH3847758.1"/>
    </source>
</evidence>
<feature type="compositionally biased region" description="Low complexity" evidence="1">
    <location>
        <begin position="963"/>
        <end position="979"/>
    </location>
</feature>
<gene>
    <name evidence="2" type="ORF">DPMN_090089</name>
</gene>
<feature type="compositionally biased region" description="Basic and acidic residues" evidence="1">
    <location>
        <begin position="173"/>
        <end position="187"/>
    </location>
</feature>
<sequence length="1045" mass="111715">MKTRLECKRLKLKKPGTNSTENVSDPAMRSPQRLKTPKPRRVGQQFVETPGRDELIFSQHFDSQALVGWDCNSPDVLRRISKETDGSDVTDLLKLIGNDDECVDEARPSNRSTPPLLGVWREGGGGEPNNNNSSNIPSRQHRKGRFRKRSGKDSAVSRDLFEKLSLELEKCTEVTHETEEVAEKNQEEGMQPGANTSSDLFDSAKSEHTKTLTADITGPVLAINKACTNEKQPTRISPRLLRKKESLQSLGDLSEAYNSVEKSIAVGGLNDVSKGVLNKQNVNVGSKVGSKESSLDATKVVAMCSELNDAVVGRKGSSKELSFDATKVAATCSELNDALGVHSDEDWSDDDLFEEDSFIIKATQLPARDRTPTVFRLKRKSSNAGEVPKSKVSRYSFQLEDKKAAASSTNLSSNRFTALQSMTKTASAVLASSSSKPNAVTQSHASSVVSSKAGVVISRTVAKPAISKPSALPHSIIKINDSVLASPRPAQNFYSNRGNQSTVTRSESRTVRNLSSQIGNTTSSSTSVTHTGVTYSGVTHTGQSISNKASTYNTVHPCSTIWPTTNSHQALNAQSLLNRSNSFKKHNSFTATDKDSSAAQNARRRSISGGDNSYPNNSAGVGTRMSYPLNTNPPCQTYTAQKAGILNNTQSRFQNKTNVQSRIAGNVSVFNSINSSSISSFSSAIASSPQNKDLTVMNSSLLNSTFDTSLSDELLCTLAEPDEFLDSQPNTKHVGAVKGHVTTSKTLTTAEASVASLTGSVCPNTGASTTCAYTTKQISHSTTTTSTTSASASNTVTQVTGRPHTVASTSHSALIHKKAVKGASSTNTGAQPRQFRFSQRQGPPAASKTGGCETVTSTATVPSFAVPVNTVGPAKPYNVQAALNQCSEDLFDDDDDHMLLSDDGLTEPQVLALLDEVEFQATQQLSRQSKAVSSKTSNQGIEIDAGEPTNQDQGYGSSQEFPNSQGGINNSQGGNTNSQEKNSYNQGVNSNSQGHVGEGVTSNSQSGANGNDGVRSTQTKYSPAEIEKKKQLALQKRLQRQNVHS</sequence>
<feature type="compositionally biased region" description="Polar residues" evidence="1">
    <location>
        <begin position="924"/>
        <end position="940"/>
    </location>
</feature>
<feature type="region of interest" description="Disordered" evidence="1">
    <location>
        <begin position="924"/>
        <end position="1045"/>
    </location>
</feature>
<feature type="compositionally biased region" description="Polar residues" evidence="1">
    <location>
        <begin position="980"/>
        <end position="1021"/>
    </location>
</feature>
<reference evidence="2" key="1">
    <citation type="journal article" date="2019" name="bioRxiv">
        <title>The Genome of the Zebra Mussel, Dreissena polymorpha: A Resource for Invasive Species Research.</title>
        <authorList>
            <person name="McCartney M.A."/>
            <person name="Auch B."/>
            <person name="Kono T."/>
            <person name="Mallez S."/>
            <person name="Zhang Y."/>
            <person name="Obille A."/>
            <person name="Becker A."/>
            <person name="Abrahante J.E."/>
            <person name="Garbe J."/>
            <person name="Badalamenti J.P."/>
            <person name="Herman A."/>
            <person name="Mangelson H."/>
            <person name="Liachko I."/>
            <person name="Sullivan S."/>
            <person name="Sone E.D."/>
            <person name="Koren S."/>
            <person name="Silverstein K.A.T."/>
            <person name="Beckman K.B."/>
            <person name="Gohl D.M."/>
        </authorList>
    </citation>
    <scope>NUCLEOTIDE SEQUENCE</scope>
    <source>
        <strain evidence="2">Duluth1</strain>
        <tissue evidence="2">Whole animal</tissue>
    </source>
</reference>
<evidence type="ECO:0000256" key="1">
    <source>
        <dbReference type="SAM" id="MobiDB-lite"/>
    </source>
</evidence>
<dbReference type="Proteomes" id="UP000828390">
    <property type="component" value="Unassembled WGS sequence"/>
</dbReference>
<feature type="region of interest" description="Disordered" evidence="1">
    <location>
        <begin position="1"/>
        <end position="42"/>
    </location>
</feature>
<protein>
    <submittedName>
        <fullName evidence="2">Uncharacterized protein</fullName>
    </submittedName>
</protein>
<feature type="region of interest" description="Disordered" evidence="1">
    <location>
        <begin position="102"/>
        <end position="154"/>
    </location>
</feature>
<feature type="compositionally biased region" description="Basic residues" evidence="1">
    <location>
        <begin position="139"/>
        <end position="150"/>
    </location>
</feature>
<dbReference type="AlphaFoldDB" id="A0A9D4KY09"/>
<feature type="region of interest" description="Disordered" evidence="1">
    <location>
        <begin position="173"/>
        <end position="206"/>
    </location>
</feature>
<evidence type="ECO:0000313" key="3">
    <source>
        <dbReference type="Proteomes" id="UP000828390"/>
    </source>
</evidence>
<proteinExistence type="predicted"/>
<feature type="compositionally biased region" description="Polar residues" evidence="1">
    <location>
        <begin position="948"/>
        <end position="962"/>
    </location>
</feature>